<evidence type="ECO:0000259" key="1">
    <source>
        <dbReference type="PROSITE" id="PS50181"/>
    </source>
</evidence>
<gene>
    <name evidence="2" type="ORF">HO173_013430</name>
</gene>
<name>A0A8H6CF91_9LECA</name>
<dbReference type="GeneID" id="59295051"/>
<evidence type="ECO:0000313" key="3">
    <source>
        <dbReference type="Proteomes" id="UP000578531"/>
    </source>
</evidence>
<proteinExistence type="predicted"/>
<protein>
    <recommendedName>
        <fullName evidence="1">F-box domain-containing protein</fullName>
    </recommendedName>
</protein>
<feature type="domain" description="F-box" evidence="1">
    <location>
        <begin position="1"/>
        <end position="52"/>
    </location>
</feature>
<reference evidence="2 3" key="1">
    <citation type="journal article" date="2020" name="Genomics">
        <title>Complete, high-quality genomes from long-read metagenomic sequencing of two wolf lichen thalli reveals enigmatic genome architecture.</title>
        <authorList>
            <person name="McKenzie S.K."/>
            <person name="Walston R.F."/>
            <person name="Allen J.L."/>
        </authorList>
    </citation>
    <scope>NUCLEOTIDE SEQUENCE [LARGE SCALE GENOMIC DNA]</scope>
    <source>
        <strain evidence="2">WasteWater2</strain>
    </source>
</reference>
<dbReference type="RefSeq" id="XP_037157863.1">
    <property type="nucleotide sequence ID" value="XM_037315247.1"/>
</dbReference>
<keyword evidence="3" id="KW-1185">Reference proteome</keyword>
<dbReference type="OrthoDB" id="5473050at2759"/>
<evidence type="ECO:0000313" key="2">
    <source>
        <dbReference type="EMBL" id="KAF6222478.1"/>
    </source>
</evidence>
<organism evidence="2 3">
    <name type="scientific">Letharia columbiana</name>
    <dbReference type="NCBI Taxonomy" id="112416"/>
    <lineage>
        <taxon>Eukaryota</taxon>
        <taxon>Fungi</taxon>
        <taxon>Dikarya</taxon>
        <taxon>Ascomycota</taxon>
        <taxon>Pezizomycotina</taxon>
        <taxon>Lecanoromycetes</taxon>
        <taxon>OSLEUM clade</taxon>
        <taxon>Lecanoromycetidae</taxon>
        <taxon>Lecanorales</taxon>
        <taxon>Lecanorineae</taxon>
        <taxon>Parmeliaceae</taxon>
        <taxon>Letharia</taxon>
    </lineage>
</organism>
<dbReference type="Proteomes" id="UP000578531">
    <property type="component" value="Unassembled WGS sequence"/>
</dbReference>
<dbReference type="SUPFAM" id="SSF81383">
    <property type="entry name" value="F-box domain"/>
    <property type="match status" value="1"/>
</dbReference>
<dbReference type="PROSITE" id="PS50181">
    <property type="entry name" value="FBOX"/>
    <property type="match status" value="1"/>
</dbReference>
<sequence length="316" mass="36205">MEIIRMPVELLNEIFMKLRADGLLNLLPVALVSRHFYRIVTPLTYQTIYIDISGCTYPHPHAEDHTPTKRPLSTLISRLSAGPAVLALDHLSALSQIPQLAAITLHTQKPQGYEKHKSSLAAVEHAFRHVVEHGGNEQNLRSLILYDGPQTSDWDNPWGLVERSSRAFKATRGTLGGNLDQNICAKQIQGPSETDHERYHRQQERVEAEKKTRDYLDAMPPAVLSQMIDNNRRQIRGTTSDIQEQMYEIQTGGWNPRLAEYEERWKNSSEILPMLEWQLQTRKKQGWKLWDMPLMRSDAGSEGFLYDRMIEASAEP</sequence>
<dbReference type="EMBL" id="JACCJC010000158">
    <property type="protein sequence ID" value="KAF6222478.1"/>
    <property type="molecule type" value="Genomic_DNA"/>
</dbReference>
<accession>A0A8H6CF91</accession>
<comment type="caution">
    <text evidence="2">The sequence shown here is derived from an EMBL/GenBank/DDBJ whole genome shotgun (WGS) entry which is preliminary data.</text>
</comment>
<dbReference type="AlphaFoldDB" id="A0A8H6CF91"/>
<dbReference type="InterPro" id="IPR001810">
    <property type="entry name" value="F-box_dom"/>
</dbReference>
<dbReference type="InterPro" id="IPR036047">
    <property type="entry name" value="F-box-like_dom_sf"/>
</dbReference>